<gene>
    <name evidence="2" type="ORF">PGLA2088_LOCUS25007</name>
</gene>
<evidence type="ECO:0000256" key="1">
    <source>
        <dbReference type="SAM" id="MobiDB-lite"/>
    </source>
</evidence>
<evidence type="ECO:0000313" key="2">
    <source>
        <dbReference type="EMBL" id="CAE8686495.1"/>
    </source>
</evidence>
<organism evidence="2 3">
    <name type="scientific">Polarella glacialis</name>
    <name type="common">Dinoflagellate</name>
    <dbReference type="NCBI Taxonomy" id="89957"/>
    <lineage>
        <taxon>Eukaryota</taxon>
        <taxon>Sar</taxon>
        <taxon>Alveolata</taxon>
        <taxon>Dinophyceae</taxon>
        <taxon>Suessiales</taxon>
        <taxon>Suessiaceae</taxon>
        <taxon>Polarella</taxon>
    </lineage>
</organism>
<proteinExistence type="predicted"/>
<feature type="region of interest" description="Disordered" evidence="1">
    <location>
        <begin position="39"/>
        <end position="73"/>
    </location>
</feature>
<comment type="caution">
    <text evidence="2">The sequence shown here is derived from an EMBL/GenBank/DDBJ whole genome shotgun (WGS) entry which is preliminary data.</text>
</comment>
<dbReference type="Proteomes" id="UP000626109">
    <property type="component" value="Unassembled WGS sequence"/>
</dbReference>
<feature type="non-terminal residue" evidence="2">
    <location>
        <position position="250"/>
    </location>
</feature>
<sequence>RVRILQVRQTSGGLLTCTQLADVVLGKQAEVPVWLRSEEGGSSSVSRSSSGGLLRSSSGREVSTSGRGGAGGCSGGESSDAGVLAIAAVGCQVKGAPAALGLCGTAALAITAEAAYLVWGHRRCAERIGDVASSPLGAASATASESGTSLLAACLSAFTGSGEILQLSLGPELQLSADGLQQCLQEAALGSSAADLSSLLADPEDADLDPPICSVQPLGPIPTDSILGRALAPSRASQGVSTAPAGSLRP</sequence>
<feature type="non-terminal residue" evidence="2">
    <location>
        <position position="1"/>
    </location>
</feature>
<reference evidence="2" key="1">
    <citation type="submission" date="2021-02" db="EMBL/GenBank/DDBJ databases">
        <authorList>
            <person name="Dougan E. K."/>
            <person name="Rhodes N."/>
            <person name="Thang M."/>
            <person name="Chan C."/>
        </authorList>
    </citation>
    <scope>NUCLEOTIDE SEQUENCE</scope>
</reference>
<dbReference type="AlphaFoldDB" id="A0A813JV21"/>
<protein>
    <submittedName>
        <fullName evidence="2">Uncharacterized protein</fullName>
    </submittedName>
</protein>
<accession>A0A813JV21</accession>
<name>A0A813JV21_POLGL</name>
<feature type="compositionally biased region" description="Low complexity" evidence="1">
    <location>
        <begin position="40"/>
        <end position="65"/>
    </location>
</feature>
<evidence type="ECO:0000313" key="3">
    <source>
        <dbReference type="Proteomes" id="UP000626109"/>
    </source>
</evidence>
<dbReference type="EMBL" id="CAJNNW010026597">
    <property type="protein sequence ID" value="CAE8686495.1"/>
    <property type="molecule type" value="Genomic_DNA"/>
</dbReference>